<evidence type="ECO:0000256" key="2">
    <source>
        <dbReference type="SAM" id="MobiDB-lite"/>
    </source>
</evidence>
<dbReference type="GO" id="GO:0003755">
    <property type="term" value="F:peptidyl-prolyl cis-trans isomerase activity"/>
    <property type="evidence" value="ECO:0007669"/>
    <property type="project" value="UniProtKB-KW"/>
</dbReference>
<feature type="domain" description="PpiC" evidence="4">
    <location>
        <begin position="190"/>
        <end position="288"/>
    </location>
</feature>
<reference evidence="6" key="3">
    <citation type="journal article" date="2019" name="Microbiol. Resour. Announc.">
        <title>Draft Genome Sequences of Type Strains of Gordonibacter faecihominis, Paraeggerthella hongkongensis, Parvibacter caecicola,Slackia equolifaciens, Slackia faecicanis, and Slackia isoflavoniconvertens.</title>
        <authorList>
            <person name="Danylec N."/>
            <person name="Stoll D.A."/>
            <person name="Dotsch A."/>
            <person name="Huch M."/>
        </authorList>
    </citation>
    <scope>NUCLEOTIDE SEQUENCE</scope>
    <source>
        <strain evidence="6">DSM 27213</strain>
    </source>
</reference>
<accession>A0A1Y4FTB0</accession>
<dbReference type="InterPro" id="IPR000297">
    <property type="entry name" value="PPIase_PpiC"/>
</dbReference>
<organism evidence="5 8">
    <name type="scientific">Gordonibacter urolithinfaciens</name>
    <dbReference type="NCBI Taxonomy" id="1335613"/>
    <lineage>
        <taxon>Bacteria</taxon>
        <taxon>Bacillati</taxon>
        <taxon>Actinomycetota</taxon>
        <taxon>Coriobacteriia</taxon>
        <taxon>Eggerthellales</taxon>
        <taxon>Eggerthellaceae</taxon>
        <taxon>Gordonibacter</taxon>
    </lineage>
</organism>
<dbReference type="Gene3D" id="3.10.50.40">
    <property type="match status" value="1"/>
</dbReference>
<keyword evidence="1" id="KW-0697">Rotamase</keyword>
<keyword evidence="3" id="KW-0732">Signal</keyword>
<feature type="signal peptide" evidence="3">
    <location>
        <begin position="1"/>
        <end position="27"/>
    </location>
</feature>
<dbReference type="Pfam" id="PF00639">
    <property type="entry name" value="Rotamase"/>
    <property type="match status" value="1"/>
</dbReference>
<name>A0A1Y4FTB0_9ACTN</name>
<gene>
    <name evidence="6" type="ORF">DMP12_00470</name>
    <name evidence="5" type="ORF">GO738_07170</name>
</gene>
<reference evidence="7" key="1">
    <citation type="submission" date="2018-05" db="EMBL/GenBank/DDBJ databases">
        <title>Genome Sequencing of selected type strains of the family Eggerthellaceae.</title>
        <authorList>
            <person name="Danylec N."/>
            <person name="Stoll D.A."/>
            <person name="Doetsch A."/>
            <person name="Huch M."/>
        </authorList>
    </citation>
    <scope>NUCLEOTIDE SEQUENCE [LARGE SCALE GENOMIC DNA]</scope>
    <source>
        <strain evidence="7">DSM 27213</strain>
    </source>
</reference>
<dbReference type="SUPFAM" id="SSF109998">
    <property type="entry name" value="Triger factor/SurA peptide-binding domain-like"/>
    <property type="match status" value="1"/>
</dbReference>
<dbReference type="PANTHER" id="PTHR47245">
    <property type="entry name" value="PEPTIDYLPROLYL ISOMERASE"/>
    <property type="match status" value="1"/>
</dbReference>
<evidence type="ECO:0000313" key="6">
    <source>
        <dbReference type="EMBL" id="ROT92020.1"/>
    </source>
</evidence>
<evidence type="ECO:0000313" key="8">
    <source>
        <dbReference type="Proteomes" id="UP000468327"/>
    </source>
</evidence>
<feature type="compositionally biased region" description="Low complexity" evidence="2">
    <location>
        <begin position="388"/>
        <end position="422"/>
    </location>
</feature>
<evidence type="ECO:0000313" key="5">
    <source>
        <dbReference type="EMBL" id="MVN15132.1"/>
    </source>
</evidence>
<sequence length="439" mass="46247">MKTANIMKAVCVAGLAATCVWSLAACAGGASASGAKTYTGGVAATVNGTEIPEDEVTGMVESIRSQMSMTDTDTWGQWLADNAMTPESVREEMIDSFAQQELIKQGAKEKNITVESSEIDDIVNKTKSNYEDDEKWKAALEQAGFTEEKYRENVESQLLQKKLTESFASDEEPSQEDLLKYAQMYASAYDGAKRSSHILFDSGDEATAQSVLDQINSGQLDFAEAAKQYSKDNAEGTGGSAAKGGDVGWDKLNSFVTEYTDALGGLEKDQVSGLVTSQYGIHIIKCTDVFNAPKVVGEDGTETVELTSLDQIPVEFLDSVKESLKQQNQSTAVQEWFNEYKENADIQINPMPEGLPYAVDMSKYTPAEGSTGAEQNAAGENADGSAEGTADGSADNGGSADAADGGDATGSADGSADNAAGDQPAEGGDSANQQPAEAA</sequence>
<dbReference type="InterPro" id="IPR050245">
    <property type="entry name" value="PrsA_foldase"/>
</dbReference>
<dbReference type="SUPFAM" id="SSF54534">
    <property type="entry name" value="FKBP-like"/>
    <property type="match status" value="1"/>
</dbReference>
<evidence type="ECO:0000313" key="7">
    <source>
        <dbReference type="Proteomes" id="UP000285258"/>
    </source>
</evidence>
<dbReference type="EMBL" id="WPOC01000009">
    <property type="protein sequence ID" value="MVN15132.1"/>
    <property type="molecule type" value="Genomic_DNA"/>
</dbReference>
<feature type="region of interest" description="Disordered" evidence="2">
    <location>
        <begin position="366"/>
        <end position="439"/>
    </location>
</feature>
<dbReference type="PROSITE" id="PS51257">
    <property type="entry name" value="PROKAR_LIPOPROTEIN"/>
    <property type="match status" value="1"/>
</dbReference>
<dbReference type="Pfam" id="PF13624">
    <property type="entry name" value="SurA_N_3"/>
    <property type="match status" value="1"/>
</dbReference>
<dbReference type="RefSeq" id="WP_087191164.1">
    <property type="nucleotide sequence ID" value="NZ_CP168029.1"/>
</dbReference>
<feature type="compositionally biased region" description="Polar residues" evidence="2">
    <location>
        <begin position="430"/>
        <end position="439"/>
    </location>
</feature>
<keyword evidence="8" id="KW-1185">Reference proteome</keyword>
<reference evidence="6" key="2">
    <citation type="journal article" date="2019" name="Int. J. Syst. Evol. Microbiol.">
        <title>Gordonibacter faecihominis is a later heterotypic synonym of Gordonibacter urolithinfaciens.</title>
        <authorList>
            <person name="Danylec N."/>
            <person name="Stoll D.A."/>
            <person name="Huch M."/>
        </authorList>
    </citation>
    <scope>NUCLEOTIDE SEQUENCE</scope>
    <source>
        <strain evidence="6">DSM 27213</strain>
    </source>
</reference>
<dbReference type="AlphaFoldDB" id="A0A1Y4FTB0"/>
<evidence type="ECO:0000256" key="1">
    <source>
        <dbReference type="PROSITE-ProRule" id="PRU00278"/>
    </source>
</evidence>
<dbReference type="PROSITE" id="PS50198">
    <property type="entry name" value="PPIC_PPIASE_2"/>
    <property type="match status" value="1"/>
</dbReference>
<dbReference type="Gene3D" id="1.10.4030.10">
    <property type="entry name" value="Porin chaperone SurA, peptide-binding domain"/>
    <property type="match status" value="1"/>
</dbReference>
<dbReference type="Proteomes" id="UP000285258">
    <property type="component" value="Unassembled WGS sequence"/>
</dbReference>
<dbReference type="Proteomes" id="UP000468327">
    <property type="component" value="Unassembled WGS sequence"/>
</dbReference>
<dbReference type="InterPro" id="IPR046357">
    <property type="entry name" value="PPIase_dom_sf"/>
</dbReference>
<dbReference type="PANTHER" id="PTHR47245:SF2">
    <property type="entry name" value="PEPTIDYL-PROLYL CIS-TRANS ISOMERASE HP_0175-RELATED"/>
    <property type="match status" value="1"/>
</dbReference>
<reference evidence="5 8" key="4">
    <citation type="submission" date="2019-11" db="EMBL/GenBank/DDBJ databases">
        <title>Whole genome shotgun sequencing (WGS) data from Adlercreutzia equolifaciens ResAG-91, Eggerthella lenta MRI-F36, MRI-F37, MRI-F40, ResAG-49, ResAG-88, ResAG-121, ResAG-145, and Gordonibacter sp. ResAG-5, ResAG-26, ResAG-43, ResAG-50, ResAG-59.</title>
        <authorList>
            <person name="Stoll D.A."/>
            <person name="Danylec N."/>
            <person name="Franz C.M.A.P."/>
            <person name="Huch M."/>
        </authorList>
    </citation>
    <scope>NUCLEOTIDE SEQUENCE [LARGE SCALE GENOMIC DNA]</scope>
    <source>
        <strain evidence="5 8">ResAG-59</strain>
    </source>
</reference>
<evidence type="ECO:0000256" key="3">
    <source>
        <dbReference type="SAM" id="SignalP"/>
    </source>
</evidence>
<proteinExistence type="predicted"/>
<evidence type="ECO:0000259" key="4">
    <source>
        <dbReference type="PROSITE" id="PS50198"/>
    </source>
</evidence>
<keyword evidence="1 5" id="KW-0413">Isomerase</keyword>
<comment type="caution">
    <text evidence="5">The sequence shown here is derived from an EMBL/GenBank/DDBJ whole genome shotgun (WGS) entry which is preliminary data.</text>
</comment>
<protein>
    <submittedName>
        <fullName evidence="5">Peptidylprolyl isomerase</fullName>
    </submittedName>
</protein>
<feature type="chain" id="PRO_5044568478" evidence="3">
    <location>
        <begin position="28"/>
        <end position="439"/>
    </location>
</feature>
<dbReference type="InterPro" id="IPR027304">
    <property type="entry name" value="Trigger_fact/SurA_dom_sf"/>
</dbReference>
<dbReference type="EMBL" id="QIBW01000001">
    <property type="protein sequence ID" value="ROT92020.1"/>
    <property type="molecule type" value="Genomic_DNA"/>
</dbReference>